<feature type="compositionally biased region" description="Polar residues" evidence="2">
    <location>
        <begin position="230"/>
        <end position="261"/>
    </location>
</feature>
<feature type="compositionally biased region" description="Basic and acidic residues" evidence="2">
    <location>
        <begin position="723"/>
        <end position="734"/>
    </location>
</feature>
<accession>A0AAV9NRB3</accession>
<feature type="region of interest" description="Disordered" evidence="2">
    <location>
        <begin position="893"/>
        <end position="959"/>
    </location>
</feature>
<dbReference type="GeneID" id="89972725"/>
<feature type="region of interest" description="Disordered" evidence="2">
    <location>
        <begin position="121"/>
        <end position="190"/>
    </location>
</feature>
<dbReference type="RefSeq" id="XP_064710747.1">
    <property type="nucleotide sequence ID" value="XM_064848123.1"/>
</dbReference>
<dbReference type="PANTHER" id="PTHR46179">
    <property type="entry name" value="ZINC FINGER PROTEIN"/>
    <property type="match status" value="1"/>
</dbReference>
<comment type="caution">
    <text evidence="4">The sequence shown here is derived from an EMBL/GenBank/DDBJ whole genome shotgun (WGS) entry which is preliminary data.</text>
</comment>
<feature type="region of interest" description="Disordered" evidence="2">
    <location>
        <begin position="479"/>
        <end position="501"/>
    </location>
</feature>
<dbReference type="AlphaFoldDB" id="A0AAV9NRB3"/>
<evidence type="ECO:0000259" key="3">
    <source>
        <dbReference type="PROSITE" id="PS50157"/>
    </source>
</evidence>
<sequence length="1054" mass="118245">MRRHGSGQRQVTNISVSHAGGAAAAYPAFTSVPDLNEIQSPLAGMKPLLDQTSNSPFSTSGTVFYANPPSYEPTIAGDPSYQDHLRDCFPSPSSNTNCYLDNSQLNILGDTSHQDLHIGVNTDPPTADPWSHLVATQGGNPPFPQSLSPTGVVVPPQQSIRKRPRDRSPGSGRGSFRDSAYSTLPQEARHEQEAMLGLSSNFNNINMDQDNMSLQSLQHGQHPLPEFHPPSQQGDFPTYPMQMNPQPYIDQSSTVSRQTSKPQRRGRGTSPTTSLLCEECNYTAKSRSDLNKHNARHDKKYKCETGDCARQDKAFPTLNDLDRHLKSVHGINIRRTKDYRCFAKDCTKPDKTWPRLDNFKQHLKSMHKSEDLGELLKKSEQWYDELIATTQSQYNDETSSNYQQSQVSVGDINEVDNNNLMHFQPTLSNQYPEQVDPNMQQMMSPQLDMMAPSPIDPRLQTPHARLQDTHHLNHRFNIPQSRFQGSHNRRASSPEPSSVRVQQRPVPFRINTTNMNSQITMMQRTVSQTSHPQTQSAFPAASAQNQFTDFPQLSDYPWDVRMGVLQTRGNQYLELPTREQKRPHTTPDPILEPNRIATDFSSPLEIQSALDQGTNNDELLGNMGWSADAGGLQATPQHPALVVHPPSDEPNSRRSTLHVVVEEEIHHFLQQYKDQESSLLQEDIRKLIRLSLRNSFDTITNADSSVRSMIGLANDNEQPPTPEGKKSPADKEESFPCPHAGCSSVSKRASGLKKHLQRHKKPYGCTFDGCNKVFGSKNDWKRHEQGQHEQKECWRCHKCEKAFFHGQNTFIDHLMQEHGVKHTGEAMKQAKLRSIPRNNQRQFWCGFCNRIVSHDLTGVEAFNSRADHIALHFKEGNSSGDWIELRGCGKTKAAMRDESRVQSPASAEDEEEEDNPGRQNAQMMPENHLVNSFAPGNSMPSGSPTGHQSLSQYSSSTTEMNLGNINTNMSLGPSGINTQWVQQLGTGHETMSTQMQPSRLSAPAQYIVCCHCNNSYTIALKQICIDCNHPAKGCSRCKPMLFDPNSDDMPMMMM</sequence>
<dbReference type="Proteomes" id="UP001358417">
    <property type="component" value="Unassembled WGS sequence"/>
</dbReference>
<name>A0AAV9NRB3_9EURO</name>
<keyword evidence="1" id="KW-0862">Zinc</keyword>
<dbReference type="SMART" id="SM00355">
    <property type="entry name" value="ZnF_C2H2"/>
    <property type="match status" value="6"/>
</dbReference>
<gene>
    <name evidence="4" type="ORF">LTR84_004547</name>
</gene>
<keyword evidence="1" id="KW-0863">Zinc-finger</keyword>
<evidence type="ECO:0000256" key="2">
    <source>
        <dbReference type="SAM" id="MobiDB-lite"/>
    </source>
</evidence>
<feature type="region of interest" description="Disordered" evidence="2">
    <location>
        <begin position="712"/>
        <end position="745"/>
    </location>
</feature>
<protein>
    <recommendedName>
        <fullName evidence="3">C2H2-type domain-containing protein</fullName>
    </recommendedName>
</protein>
<dbReference type="GO" id="GO:0006357">
    <property type="term" value="P:regulation of transcription by RNA polymerase II"/>
    <property type="evidence" value="ECO:0007669"/>
    <property type="project" value="TreeGrafter"/>
</dbReference>
<keyword evidence="5" id="KW-1185">Reference proteome</keyword>
<organism evidence="4 5">
    <name type="scientific">Exophiala bonariae</name>
    <dbReference type="NCBI Taxonomy" id="1690606"/>
    <lineage>
        <taxon>Eukaryota</taxon>
        <taxon>Fungi</taxon>
        <taxon>Dikarya</taxon>
        <taxon>Ascomycota</taxon>
        <taxon>Pezizomycotina</taxon>
        <taxon>Eurotiomycetes</taxon>
        <taxon>Chaetothyriomycetidae</taxon>
        <taxon>Chaetothyriales</taxon>
        <taxon>Herpotrichiellaceae</taxon>
        <taxon>Exophiala</taxon>
    </lineage>
</organism>
<dbReference type="InterPro" id="IPR013087">
    <property type="entry name" value="Znf_C2H2_type"/>
</dbReference>
<dbReference type="InterPro" id="IPR036236">
    <property type="entry name" value="Znf_C2H2_sf"/>
</dbReference>
<dbReference type="PROSITE" id="PS50157">
    <property type="entry name" value="ZINC_FINGER_C2H2_2"/>
    <property type="match status" value="1"/>
</dbReference>
<dbReference type="GO" id="GO:0008270">
    <property type="term" value="F:zinc ion binding"/>
    <property type="evidence" value="ECO:0007669"/>
    <property type="project" value="UniProtKB-KW"/>
</dbReference>
<dbReference type="SUPFAM" id="SSF57667">
    <property type="entry name" value="beta-beta-alpha zinc fingers"/>
    <property type="match status" value="1"/>
</dbReference>
<reference evidence="4 5" key="1">
    <citation type="submission" date="2023-08" db="EMBL/GenBank/DDBJ databases">
        <title>Black Yeasts Isolated from many extreme environments.</title>
        <authorList>
            <person name="Coleine C."/>
            <person name="Stajich J.E."/>
            <person name="Selbmann L."/>
        </authorList>
    </citation>
    <scope>NUCLEOTIDE SEQUENCE [LARGE SCALE GENOMIC DNA]</scope>
    <source>
        <strain evidence="4 5">CCFEE 5792</strain>
    </source>
</reference>
<evidence type="ECO:0000256" key="1">
    <source>
        <dbReference type="PROSITE-ProRule" id="PRU00042"/>
    </source>
</evidence>
<dbReference type="GO" id="GO:0005634">
    <property type="term" value="C:nucleus"/>
    <property type="evidence" value="ECO:0007669"/>
    <property type="project" value="TreeGrafter"/>
</dbReference>
<feature type="region of interest" description="Disordered" evidence="2">
    <location>
        <begin position="219"/>
        <end position="272"/>
    </location>
</feature>
<dbReference type="PANTHER" id="PTHR46179:SF19">
    <property type="entry name" value="C2H2 FINGER DOMAIN TRANSCRIPTION FACTOR (EUROFUNG)-RELATED"/>
    <property type="match status" value="1"/>
</dbReference>
<dbReference type="InterPro" id="IPR051061">
    <property type="entry name" value="Zinc_finger_trans_reg"/>
</dbReference>
<dbReference type="PROSITE" id="PS00028">
    <property type="entry name" value="ZINC_FINGER_C2H2_1"/>
    <property type="match status" value="1"/>
</dbReference>
<dbReference type="EMBL" id="JAVRRD010000002">
    <property type="protein sequence ID" value="KAK5062475.1"/>
    <property type="molecule type" value="Genomic_DNA"/>
</dbReference>
<keyword evidence="1" id="KW-0479">Metal-binding</keyword>
<evidence type="ECO:0000313" key="5">
    <source>
        <dbReference type="Proteomes" id="UP001358417"/>
    </source>
</evidence>
<proteinExistence type="predicted"/>
<dbReference type="Gene3D" id="3.30.160.60">
    <property type="entry name" value="Classic Zinc Finger"/>
    <property type="match status" value="2"/>
</dbReference>
<feature type="domain" description="C2H2-type" evidence="3">
    <location>
        <begin position="763"/>
        <end position="793"/>
    </location>
</feature>
<feature type="compositionally biased region" description="Polar residues" evidence="2">
    <location>
        <begin position="934"/>
        <end position="959"/>
    </location>
</feature>
<evidence type="ECO:0000313" key="4">
    <source>
        <dbReference type="EMBL" id="KAK5062475.1"/>
    </source>
</evidence>